<evidence type="ECO:0000313" key="4">
    <source>
        <dbReference type="EMBL" id="SDE36372.1"/>
    </source>
</evidence>
<reference evidence="4 5" key="1">
    <citation type="submission" date="2016-10" db="EMBL/GenBank/DDBJ databases">
        <authorList>
            <person name="de Groot N.N."/>
        </authorList>
    </citation>
    <scope>NUCLEOTIDE SEQUENCE [LARGE SCALE GENOMIC DNA]</scope>
    <source>
        <strain evidence="4 5">DSM 16195</strain>
    </source>
</reference>
<dbReference type="RefSeq" id="WP_093139604.1">
    <property type="nucleotide sequence ID" value="NZ_BMWO01000001.1"/>
</dbReference>
<evidence type="ECO:0000256" key="1">
    <source>
        <dbReference type="ARBA" id="ARBA00023015"/>
    </source>
</evidence>
<keyword evidence="5" id="KW-1185">Reference proteome</keyword>
<dbReference type="InterPro" id="IPR039425">
    <property type="entry name" value="RNA_pol_sigma-70-like"/>
</dbReference>
<organism evidence="4 5">
    <name type="scientific">Ulvibacter litoralis</name>
    <dbReference type="NCBI Taxonomy" id="227084"/>
    <lineage>
        <taxon>Bacteria</taxon>
        <taxon>Pseudomonadati</taxon>
        <taxon>Bacteroidota</taxon>
        <taxon>Flavobacteriia</taxon>
        <taxon>Flavobacteriales</taxon>
        <taxon>Flavobacteriaceae</taxon>
        <taxon>Ulvibacter</taxon>
    </lineage>
</organism>
<dbReference type="NCBIfam" id="TIGR02937">
    <property type="entry name" value="sigma70-ECF"/>
    <property type="match status" value="1"/>
</dbReference>
<sequence>MANTKLELLKKGCPSAFADIYAKHSRNIFWVGKRLIDDEFVIESLVQDAFLKLWLYRETIESPKHIFFFLRFVMKRECISYYTRPKNNFSRNIQSLENFQNYQDYMVGYDPLNGTENQKLQEMNQKDFDRIKIVLPLLNAKSSHLIELCLKYGFQYKAISEAMGTSLKETCNDIKKAISDIKNIINQGDKLNSKQSTVKLKIQEGITPQQAEVLKLRCEGNCTFAFIATTLNLTQKEVHSEFVAAYKIVQDKYQPQLA</sequence>
<dbReference type="InterPro" id="IPR013325">
    <property type="entry name" value="RNA_pol_sigma_r2"/>
</dbReference>
<protein>
    <submittedName>
        <fullName evidence="4">RNA polymerase sigma factor, sigma-70 family</fullName>
    </submittedName>
</protein>
<dbReference type="GO" id="GO:0006352">
    <property type="term" value="P:DNA-templated transcription initiation"/>
    <property type="evidence" value="ECO:0007669"/>
    <property type="project" value="InterPro"/>
</dbReference>
<dbReference type="GO" id="GO:0016987">
    <property type="term" value="F:sigma factor activity"/>
    <property type="evidence" value="ECO:0007669"/>
    <property type="project" value="UniProtKB-KW"/>
</dbReference>
<gene>
    <name evidence="4" type="ORF">SAMN05421855_101277</name>
</gene>
<dbReference type="STRING" id="227084.SAMN05421855_101277"/>
<dbReference type="OrthoDB" id="759001at2"/>
<dbReference type="EMBL" id="FNBA01000001">
    <property type="protein sequence ID" value="SDE36372.1"/>
    <property type="molecule type" value="Genomic_DNA"/>
</dbReference>
<evidence type="ECO:0000313" key="5">
    <source>
        <dbReference type="Proteomes" id="UP000199321"/>
    </source>
</evidence>
<name>A0A1G7CAG4_9FLAO</name>
<dbReference type="PANTHER" id="PTHR43133:SF46">
    <property type="entry name" value="RNA POLYMERASE SIGMA-70 FACTOR ECF SUBFAMILY"/>
    <property type="match status" value="1"/>
</dbReference>
<dbReference type="InterPro" id="IPR014284">
    <property type="entry name" value="RNA_pol_sigma-70_dom"/>
</dbReference>
<dbReference type="Proteomes" id="UP000199321">
    <property type="component" value="Unassembled WGS sequence"/>
</dbReference>
<dbReference type="AlphaFoldDB" id="A0A1G7CAG4"/>
<dbReference type="Gene3D" id="1.10.1740.10">
    <property type="match status" value="1"/>
</dbReference>
<keyword evidence="2" id="KW-0731">Sigma factor</keyword>
<dbReference type="SUPFAM" id="SSF88946">
    <property type="entry name" value="Sigma2 domain of RNA polymerase sigma factors"/>
    <property type="match status" value="1"/>
</dbReference>
<evidence type="ECO:0000256" key="2">
    <source>
        <dbReference type="ARBA" id="ARBA00023082"/>
    </source>
</evidence>
<dbReference type="PANTHER" id="PTHR43133">
    <property type="entry name" value="RNA POLYMERASE ECF-TYPE SIGMA FACTO"/>
    <property type="match status" value="1"/>
</dbReference>
<accession>A0A1G7CAG4</accession>
<keyword evidence="1" id="KW-0805">Transcription regulation</keyword>
<keyword evidence="3" id="KW-0804">Transcription</keyword>
<evidence type="ECO:0000256" key="3">
    <source>
        <dbReference type="ARBA" id="ARBA00023163"/>
    </source>
</evidence>
<proteinExistence type="predicted"/>